<reference evidence="1" key="1">
    <citation type="submission" date="2021-01" db="EMBL/GenBank/DDBJ databases">
        <authorList>
            <person name="Li R."/>
            <person name="Bekaert M."/>
        </authorList>
    </citation>
    <scope>NUCLEOTIDE SEQUENCE</scope>
    <source>
        <strain evidence="1">Farmed</strain>
    </source>
</reference>
<organism evidence="1 2">
    <name type="scientific">Acanthosepion pharaonis</name>
    <name type="common">Pharaoh cuttlefish</name>
    <name type="synonym">Sepia pharaonis</name>
    <dbReference type="NCBI Taxonomy" id="158019"/>
    <lineage>
        <taxon>Eukaryota</taxon>
        <taxon>Metazoa</taxon>
        <taxon>Spiralia</taxon>
        <taxon>Lophotrochozoa</taxon>
        <taxon>Mollusca</taxon>
        <taxon>Cephalopoda</taxon>
        <taxon>Coleoidea</taxon>
        <taxon>Decapodiformes</taxon>
        <taxon>Sepiida</taxon>
        <taxon>Sepiina</taxon>
        <taxon>Sepiidae</taxon>
        <taxon>Acanthosepion</taxon>
    </lineage>
</organism>
<evidence type="ECO:0000313" key="1">
    <source>
        <dbReference type="EMBL" id="CAE1237358.1"/>
    </source>
</evidence>
<dbReference type="OrthoDB" id="10065076at2759"/>
<keyword evidence="2" id="KW-1185">Reference proteome</keyword>
<dbReference type="EMBL" id="CAHIKZ030000761">
    <property type="protein sequence ID" value="CAE1237358.1"/>
    <property type="molecule type" value="Genomic_DNA"/>
</dbReference>
<name>A0A812BN14_ACAPH</name>
<comment type="caution">
    <text evidence="1">The sequence shown here is derived from an EMBL/GenBank/DDBJ whole genome shotgun (WGS) entry which is preliminary data.</text>
</comment>
<gene>
    <name evidence="1" type="ORF">SPHA_20730</name>
</gene>
<dbReference type="AlphaFoldDB" id="A0A812BN14"/>
<protein>
    <submittedName>
        <fullName evidence="1">Uncharacterized protein</fullName>
    </submittedName>
</protein>
<sequence length="318" mass="35202">MHDNNMVTNIHGVVLPSLQPTLNMKTTPTSIFKKSFEALAKVSTPENDEDVDDDDDDDDDDFDICDENSFNAIRNTSASNRIGHFYDPSPPHHHHHPHLSNVTTPDINQCSAITAIGSGLGMIGPSLGSFVGEDDFSDHDSHYSADFEEDDEYTVQFPSLIASLPRRSQSPDVTKQLLDFAEMINADIKKFFGQKPGEEDSCDIYEDKWISSKSGRELYYADLLRIAHGESIETKCKSTKDKVSSSAYTVTPSTSSEQAAFTADNKDKFSGRLNKALGLGPLNELFEYGLRGFLSGGVSFTLTRSIYLSIYLSKSRVE</sequence>
<evidence type="ECO:0000313" key="2">
    <source>
        <dbReference type="Proteomes" id="UP000597762"/>
    </source>
</evidence>
<proteinExistence type="predicted"/>
<accession>A0A812BN14</accession>
<dbReference type="Proteomes" id="UP000597762">
    <property type="component" value="Unassembled WGS sequence"/>
</dbReference>